<accession>A0A840W632</accession>
<comment type="caution">
    <text evidence="1">The sequence shown here is derived from an EMBL/GenBank/DDBJ whole genome shotgun (WGS) entry which is preliminary data.</text>
</comment>
<gene>
    <name evidence="1" type="ORF">HNR07_002649</name>
</gene>
<sequence length="317" mass="35246">MTPDQADAQQYLTVRVDRAGLMKLPAAERFRACQQIRTPSTADQVDDIRAQAVLELVEEHGRVHGANAAVGRIIGKSGTFVGQLVAEADRDRETYEKTRARLDREEVEDITGAPQARLRAVHSLESVIDMFLSHAVASAEADDFEAASAGVRMISSTAADTLRILQGEADQERLGEAHDIEEGNAPHQEHTYRLLVSYKKDETGGWVEHSDREWEASNLLAVEEVAEDAGWIITSLTERGGESTPGRVWRLEVWADPTSTGAPDVDHEHVEHTPTDQERLTWELTQRATDEHGNLDTAELRRLMVEHHQTHEKGESA</sequence>
<dbReference type="EMBL" id="JACHDO010000001">
    <property type="protein sequence ID" value="MBB5491512.1"/>
    <property type="molecule type" value="Genomic_DNA"/>
</dbReference>
<name>A0A840W632_9ACTN</name>
<organism evidence="1 2">
    <name type="scientific">Nocardiopsis metallicus</name>
    <dbReference type="NCBI Taxonomy" id="179819"/>
    <lineage>
        <taxon>Bacteria</taxon>
        <taxon>Bacillati</taxon>
        <taxon>Actinomycetota</taxon>
        <taxon>Actinomycetes</taxon>
        <taxon>Streptosporangiales</taxon>
        <taxon>Nocardiopsidaceae</taxon>
        <taxon>Nocardiopsis</taxon>
    </lineage>
</organism>
<dbReference type="RefSeq" id="WP_184365190.1">
    <property type="nucleotide sequence ID" value="NZ_BAAAKM010000064.1"/>
</dbReference>
<protein>
    <submittedName>
        <fullName evidence="1">Uncharacterized protein</fullName>
    </submittedName>
</protein>
<dbReference type="AlphaFoldDB" id="A0A840W632"/>
<proteinExistence type="predicted"/>
<evidence type="ECO:0000313" key="2">
    <source>
        <dbReference type="Proteomes" id="UP000579647"/>
    </source>
</evidence>
<keyword evidence="2" id="KW-1185">Reference proteome</keyword>
<dbReference type="Proteomes" id="UP000579647">
    <property type="component" value="Unassembled WGS sequence"/>
</dbReference>
<evidence type="ECO:0000313" key="1">
    <source>
        <dbReference type="EMBL" id="MBB5491512.1"/>
    </source>
</evidence>
<reference evidence="1 2" key="1">
    <citation type="submission" date="2020-08" db="EMBL/GenBank/DDBJ databases">
        <title>Sequencing the genomes of 1000 actinobacteria strains.</title>
        <authorList>
            <person name="Klenk H.-P."/>
        </authorList>
    </citation>
    <scope>NUCLEOTIDE SEQUENCE [LARGE SCALE GENOMIC DNA]</scope>
    <source>
        <strain evidence="1 2">DSM 44598</strain>
    </source>
</reference>